<organism evidence="2 3">
    <name type="scientific">Bowmanella pacifica</name>
    <dbReference type="NCBI Taxonomy" id="502051"/>
    <lineage>
        <taxon>Bacteria</taxon>
        <taxon>Pseudomonadati</taxon>
        <taxon>Pseudomonadota</taxon>
        <taxon>Gammaproteobacteria</taxon>
        <taxon>Alteromonadales</taxon>
        <taxon>Alteromonadaceae</taxon>
        <taxon>Bowmanella</taxon>
    </lineage>
</organism>
<dbReference type="InterPro" id="IPR018723">
    <property type="entry name" value="DUF2254_membrane"/>
</dbReference>
<dbReference type="Proteomes" id="UP000606935">
    <property type="component" value="Unassembled WGS sequence"/>
</dbReference>
<feature type="transmembrane region" description="Helical" evidence="1">
    <location>
        <begin position="21"/>
        <end position="38"/>
    </location>
</feature>
<protein>
    <recommendedName>
        <fullName evidence="4">DUF2254 domain-containing protein</fullName>
    </recommendedName>
</protein>
<dbReference type="RefSeq" id="WP_188690024.1">
    <property type="nucleotide sequence ID" value="NZ_BMLS01000001.1"/>
</dbReference>
<reference evidence="2" key="2">
    <citation type="submission" date="2020-09" db="EMBL/GenBank/DDBJ databases">
        <authorList>
            <person name="Sun Q."/>
            <person name="Zhou Y."/>
        </authorList>
    </citation>
    <scope>NUCLEOTIDE SEQUENCE</scope>
    <source>
        <strain evidence="2">CGMCC 1.7086</strain>
    </source>
</reference>
<proteinExistence type="predicted"/>
<name>A0A917YRW6_9ALTE</name>
<sequence length="422" mass="45972">MVSRMTFWANKLSERLWVRPLLMCLVSIVAAFMAQWLGSSGLSSYLPDISRDSLETLLSIMSSSMLVIATFCVGSMVAAYASAGTSATPRSFALVIADDVSQNALATFIAAFIFSVVAIVAVKNDFYAQGGHFVLFCMTLLVLAAVIITFVRWVDRIARLGRISSTIDKIETATAKALTHRKQAPLMGGIALAPLPGPDIDVHILKPGYVQRIELTKLQKLAEQQELVIRLLVLPGSFVFPGQPVVKLSGQQPLDEQDINTVQNAFILGKNRTFIEDPRFGLVVLSQVACKALSSAVNDAGTAIDVLSSFARLFSQWSEPMAVEEQEACRFDRVQVPELDMMELFDDAFNAIGRDGASSIEVVLKLQKTLTALANCPVPGMREAARAHASKALARAEQSLSLEADKQQARLASYTDSQKLRR</sequence>
<reference evidence="2" key="1">
    <citation type="journal article" date="2014" name="Int. J. Syst. Evol. Microbiol.">
        <title>Complete genome sequence of Corynebacterium casei LMG S-19264T (=DSM 44701T), isolated from a smear-ripened cheese.</title>
        <authorList>
            <consortium name="US DOE Joint Genome Institute (JGI-PGF)"/>
            <person name="Walter F."/>
            <person name="Albersmeier A."/>
            <person name="Kalinowski J."/>
            <person name="Ruckert C."/>
        </authorList>
    </citation>
    <scope>NUCLEOTIDE SEQUENCE</scope>
    <source>
        <strain evidence="2">CGMCC 1.7086</strain>
    </source>
</reference>
<evidence type="ECO:0000256" key="1">
    <source>
        <dbReference type="SAM" id="Phobius"/>
    </source>
</evidence>
<evidence type="ECO:0000313" key="3">
    <source>
        <dbReference type="Proteomes" id="UP000606935"/>
    </source>
</evidence>
<accession>A0A917YRW6</accession>
<dbReference type="EMBL" id="BMLS01000001">
    <property type="protein sequence ID" value="GGO65021.1"/>
    <property type="molecule type" value="Genomic_DNA"/>
</dbReference>
<feature type="transmembrane region" description="Helical" evidence="1">
    <location>
        <begin position="133"/>
        <end position="154"/>
    </location>
</feature>
<feature type="transmembrane region" description="Helical" evidence="1">
    <location>
        <begin position="104"/>
        <end position="121"/>
    </location>
</feature>
<comment type="caution">
    <text evidence="2">The sequence shown here is derived from an EMBL/GenBank/DDBJ whole genome shotgun (WGS) entry which is preliminary data.</text>
</comment>
<gene>
    <name evidence="2" type="ORF">GCM10010982_05830</name>
</gene>
<keyword evidence="1" id="KW-0472">Membrane</keyword>
<keyword evidence="1" id="KW-1133">Transmembrane helix</keyword>
<keyword evidence="1" id="KW-0812">Transmembrane</keyword>
<feature type="transmembrane region" description="Helical" evidence="1">
    <location>
        <begin position="58"/>
        <end position="83"/>
    </location>
</feature>
<keyword evidence="3" id="KW-1185">Reference proteome</keyword>
<dbReference type="Pfam" id="PF10011">
    <property type="entry name" value="DUF2254"/>
    <property type="match status" value="1"/>
</dbReference>
<evidence type="ECO:0008006" key="4">
    <source>
        <dbReference type="Google" id="ProtNLM"/>
    </source>
</evidence>
<evidence type="ECO:0000313" key="2">
    <source>
        <dbReference type="EMBL" id="GGO65021.1"/>
    </source>
</evidence>
<dbReference type="AlphaFoldDB" id="A0A917YRW6"/>